<gene>
    <name evidence="1" type="ORF">JF259_02245</name>
</gene>
<dbReference type="AlphaFoldDB" id="A0A8J7LR83"/>
<dbReference type="RefSeq" id="WP_199112862.1">
    <property type="nucleotide sequence ID" value="NZ_JAELVQ010000002.1"/>
</dbReference>
<organism evidence="1 2">
    <name type="scientific">Snuella sedimenti</name>
    <dbReference type="NCBI Taxonomy" id="2798802"/>
    <lineage>
        <taxon>Bacteria</taxon>
        <taxon>Pseudomonadati</taxon>
        <taxon>Bacteroidota</taxon>
        <taxon>Flavobacteriia</taxon>
        <taxon>Flavobacteriales</taxon>
        <taxon>Flavobacteriaceae</taxon>
        <taxon>Snuella</taxon>
    </lineage>
</organism>
<proteinExistence type="predicted"/>
<dbReference type="EMBL" id="JAELVQ010000002">
    <property type="protein sequence ID" value="MBJ6366900.1"/>
    <property type="molecule type" value="Genomic_DNA"/>
</dbReference>
<dbReference type="Proteomes" id="UP000610931">
    <property type="component" value="Unassembled WGS sequence"/>
</dbReference>
<keyword evidence="2" id="KW-1185">Reference proteome</keyword>
<reference evidence="1" key="1">
    <citation type="submission" date="2020-12" db="EMBL/GenBank/DDBJ databases">
        <title>Snuella sp. nov., isolated from sediment in Incheon.</title>
        <authorList>
            <person name="Kim W."/>
        </authorList>
    </citation>
    <scope>NUCLEOTIDE SEQUENCE</scope>
    <source>
        <strain evidence="1">CAU 1569</strain>
    </source>
</reference>
<sequence length="132" mass="15114">MLIAKNIKTLFGSIALLITLITFSGFTAAINNYQRPQTEQVITPRSNSGNHTTHYHSTIPLKVTLNRYTIFSFKSLLNTQRFNLINTQRFNLTIQFKSQEKAVLQFVNFNSILEQNLIAKSRSNLTYKASLE</sequence>
<accession>A0A8J7LR83</accession>
<evidence type="ECO:0000313" key="2">
    <source>
        <dbReference type="Proteomes" id="UP000610931"/>
    </source>
</evidence>
<protein>
    <submittedName>
        <fullName evidence="1">Uncharacterized protein</fullName>
    </submittedName>
</protein>
<comment type="caution">
    <text evidence="1">The sequence shown here is derived from an EMBL/GenBank/DDBJ whole genome shotgun (WGS) entry which is preliminary data.</text>
</comment>
<name>A0A8J7LR83_9FLAO</name>
<evidence type="ECO:0000313" key="1">
    <source>
        <dbReference type="EMBL" id="MBJ6366900.1"/>
    </source>
</evidence>